<proteinExistence type="predicted"/>
<dbReference type="EMBL" id="GG672731">
    <property type="protein sequence ID" value="EER16788.1"/>
    <property type="molecule type" value="Genomic_DNA"/>
</dbReference>
<sequence length="139" mass="15475">MEQNSCGARRKSYGAPTGVWKNPYGFVSTIYVNKCRVYGPLRKTVEAATRDREALLSVKDIITSIEDMKAFVRDLLKPNKQGGIVVYPGGVDTNLPRNNACQRRNRGRKSLSDKAPILSQTQCTSSHQSCNINDELINI</sequence>
<evidence type="ECO:0000313" key="2">
    <source>
        <dbReference type="Proteomes" id="UP000007800"/>
    </source>
</evidence>
<dbReference type="RefSeq" id="XP_002784992.1">
    <property type="nucleotide sequence ID" value="XM_002784946.1"/>
</dbReference>
<dbReference type="InParanoid" id="C5KFF6"/>
<accession>C5KFF6</accession>
<organism evidence="2">
    <name type="scientific">Perkinsus marinus (strain ATCC 50983 / TXsc)</name>
    <dbReference type="NCBI Taxonomy" id="423536"/>
    <lineage>
        <taxon>Eukaryota</taxon>
        <taxon>Sar</taxon>
        <taxon>Alveolata</taxon>
        <taxon>Perkinsozoa</taxon>
        <taxon>Perkinsea</taxon>
        <taxon>Perkinsida</taxon>
        <taxon>Perkinsidae</taxon>
        <taxon>Perkinsus</taxon>
    </lineage>
</organism>
<dbReference type="GeneID" id="9063911"/>
<dbReference type="OrthoDB" id="467442at2759"/>
<dbReference type="Proteomes" id="UP000007800">
    <property type="component" value="Unassembled WGS sequence"/>
</dbReference>
<reference evidence="1 2" key="1">
    <citation type="submission" date="2008-07" db="EMBL/GenBank/DDBJ databases">
        <authorList>
            <person name="El-Sayed N."/>
            <person name="Caler E."/>
            <person name="Inman J."/>
            <person name="Amedeo P."/>
            <person name="Hass B."/>
            <person name="Wortman J."/>
        </authorList>
    </citation>
    <scope>NUCLEOTIDE SEQUENCE [LARGE SCALE GENOMIC DNA]</scope>
    <source>
        <strain evidence="2">ATCC 50983 / TXsc</strain>
    </source>
</reference>
<evidence type="ECO:0000313" key="1">
    <source>
        <dbReference type="EMBL" id="EER16788.1"/>
    </source>
</evidence>
<keyword evidence="2" id="KW-1185">Reference proteome</keyword>
<protein>
    <submittedName>
        <fullName evidence="1">Uncharacterized protein</fullName>
    </submittedName>
</protein>
<dbReference type="AlphaFoldDB" id="C5KFF6"/>
<gene>
    <name evidence="1" type="ORF">Pmar_PMAR026433</name>
</gene>
<name>C5KFF6_PERM5</name>